<organism evidence="7 8">
    <name type="scientific">Candidatus Kutchimonas denitrificans</name>
    <dbReference type="NCBI Taxonomy" id="3056748"/>
    <lineage>
        <taxon>Bacteria</taxon>
        <taxon>Pseudomonadati</taxon>
        <taxon>Gemmatimonadota</taxon>
        <taxon>Gemmatimonadia</taxon>
        <taxon>Candidatus Palauibacterales</taxon>
        <taxon>Candidatus Palauibacteraceae</taxon>
        <taxon>Candidatus Kutchimonas</taxon>
    </lineage>
</organism>
<evidence type="ECO:0000313" key="7">
    <source>
        <dbReference type="EMBL" id="NIR76394.1"/>
    </source>
</evidence>
<dbReference type="Proteomes" id="UP000702544">
    <property type="component" value="Unassembled WGS sequence"/>
</dbReference>
<dbReference type="GO" id="GO:0046872">
    <property type="term" value="F:metal ion binding"/>
    <property type="evidence" value="ECO:0007669"/>
    <property type="project" value="UniProtKB-KW"/>
</dbReference>
<dbReference type="InterPro" id="IPR009056">
    <property type="entry name" value="Cyt_c-like_dom"/>
</dbReference>
<dbReference type="GO" id="GO:0009055">
    <property type="term" value="F:electron transfer activity"/>
    <property type="evidence" value="ECO:0007669"/>
    <property type="project" value="InterPro"/>
</dbReference>
<reference evidence="7 8" key="1">
    <citation type="submission" date="2020-01" db="EMBL/GenBank/DDBJ databases">
        <title>Genomes assembled from Gulf of Kutch pelagic sediment metagenomes.</title>
        <authorList>
            <person name="Chandrashekar M."/>
            <person name="Mahajan M.S."/>
            <person name="Dave K.J."/>
            <person name="Vatsa P."/>
            <person name="Nathani N.M."/>
        </authorList>
    </citation>
    <scope>NUCLEOTIDE SEQUENCE [LARGE SCALE GENOMIC DNA]</scope>
    <source>
        <strain evidence="7">KS3-K002</strain>
    </source>
</reference>
<keyword evidence="1 4" id="KW-0349">Heme</keyword>
<evidence type="ECO:0000256" key="2">
    <source>
        <dbReference type="ARBA" id="ARBA00022723"/>
    </source>
</evidence>
<evidence type="ECO:0000256" key="3">
    <source>
        <dbReference type="ARBA" id="ARBA00023004"/>
    </source>
</evidence>
<dbReference type="Pfam" id="PF13442">
    <property type="entry name" value="Cytochrome_CBB3"/>
    <property type="match status" value="1"/>
</dbReference>
<feature type="domain" description="Cytochrome c" evidence="6">
    <location>
        <begin position="61"/>
        <end position="148"/>
    </location>
</feature>
<dbReference type="PROSITE" id="PS51007">
    <property type="entry name" value="CYTC"/>
    <property type="match status" value="1"/>
</dbReference>
<dbReference type="EMBL" id="JAACAK010000125">
    <property type="protein sequence ID" value="NIR76394.1"/>
    <property type="molecule type" value="Genomic_DNA"/>
</dbReference>
<keyword evidence="3 4" id="KW-0408">Iron</keyword>
<sequence>MRSSVALALMSLCAFALAACGESQEDMEARRAQARADSVNMAEGLYDTAVFDTLTWESEQARLERGAVVYRSSCQKCHGANGGGNGEMAMQFELEVPSFQAPGWEYAGDVPALRHRVFVGHEGAMPNWGLYIKYRDVDAVAAHIAETMTPAETSEATG</sequence>
<dbReference type="GO" id="GO:0020037">
    <property type="term" value="F:heme binding"/>
    <property type="evidence" value="ECO:0007669"/>
    <property type="project" value="InterPro"/>
</dbReference>
<evidence type="ECO:0000313" key="8">
    <source>
        <dbReference type="Proteomes" id="UP000702544"/>
    </source>
</evidence>
<dbReference type="Gene3D" id="1.10.760.10">
    <property type="entry name" value="Cytochrome c-like domain"/>
    <property type="match status" value="1"/>
</dbReference>
<keyword evidence="2 4" id="KW-0479">Metal-binding</keyword>
<evidence type="ECO:0000259" key="6">
    <source>
        <dbReference type="PROSITE" id="PS51007"/>
    </source>
</evidence>
<feature type="chain" id="PRO_5042221361" description="Cytochrome c domain-containing protein" evidence="5">
    <location>
        <begin position="19"/>
        <end position="158"/>
    </location>
</feature>
<proteinExistence type="predicted"/>
<gene>
    <name evidence="7" type="ORF">GWO12_14985</name>
</gene>
<dbReference type="InterPro" id="IPR036909">
    <property type="entry name" value="Cyt_c-like_dom_sf"/>
</dbReference>
<evidence type="ECO:0000256" key="5">
    <source>
        <dbReference type="SAM" id="SignalP"/>
    </source>
</evidence>
<protein>
    <recommendedName>
        <fullName evidence="6">Cytochrome c domain-containing protein</fullName>
    </recommendedName>
</protein>
<evidence type="ECO:0000256" key="4">
    <source>
        <dbReference type="PROSITE-ProRule" id="PRU00433"/>
    </source>
</evidence>
<name>A0AAE5CDR4_9BACT</name>
<dbReference type="AlphaFoldDB" id="A0AAE5CDR4"/>
<feature type="signal peptide" evidence="5">
    <location>
        <begin position="1"/>
        <end position="18"/>
    </location>
</feature>
<keyword evidence="5" id="KW-0732">Signal</keyword>
<dbReference type="PROSITE" id="PS51257">
    <property type="entry name" value="PROKAR_LIPOPROTEIN"/>
    <property type="match status" value="1"/>
</dbReference>
<accession>A0AAE5CDR4</accession>
<dbReference type="SUPFAM" id="SSF46626">
    <property type="entry name" value="Cytochrome c"/>
    <property type="match status" value="1"/>
</dbReference>
<evidence type="ECO:0000256" key="1">
    <source>
        <dbReference type="ARBA" id="ARBA00022617"/>
    </source>
</evidence>
<comment type="caution">
    <text evidence="7">The sequence shown here is derived from an EMBL/GenBank/DDBJ whole genome shotgun (WGS) entry which is preliminary data.</text>
</comment>